<dbReference type="PANTHER" id="PTHR10410">
    <property type="entry name" value="EUKARYOTIC TRANSLATION INITIATION FACTOR 3 -RELATED"/>
    <property type="match status" value="1"/>
</dbReference>
<reference evidence="7" key="1">
    <citation type="submission" date="2022-11" db="UniProtKB">
        <authorList>
            <consortium name="WormBaseParasite"/>
        </authorList>
    </citation>
    <scope>IDENTIFICATION</scope>
</reference>
<dbReference type="AlphaFoldDB" id="A0A915I108"/>
<evidence type="ECO:0000256" key="1">
    <source>
        <dbReference type="ARBA" id="ARBA00022490"/>
    </source>
</evidence>
<keyword evidence="3" id="KW-0648">Protein biosynthesis</keyword>
<dbReference type="GO" id="GO:0005852">
    <property type="term" value="C:eukaryotic translation initiation factor 3 complex"/>
    <property type="evidence" value="ECO:0007669"/>
    <property type="project" value="InterPro"/>
</dbReference>
<accession>A0A915I108</accession>
<dbReference type="Gene3D" id="3.40.140.10">
    <property type="entry name" value="Cytidine Deaminase, domain 2"/>
    <property type="match status" value="1"/>
</dbReference>
<proteinExistence type="predicted"/>
<feature type="domain" description="eIF3h C-terminal" evidence="5">
    <location>
        <begin position="139"/>
        <end position="329"/>
    </location>
</feature>
<evidence type="ECO:0000313" key="6">
    <source>
        <dbReference type="Proteomes" id="UP000887565"/>
    </source>
</evidence>
<keyword evidence="1" id="KW-0963">Cytoplasm</keyword>
<dbReference type="InterPro" id="IPR027524">
    <property type="entry name" value="eIF3h"/>
</dbReference>
<evidence type="ECO:0000256" key="4">
    <source>
        <dbReference type="SAM" id="MobiDB-lite"/>
    </source>
</evidence>
<dbReference type="Proteomes" id="UP000887565">
    <property type="component" value="Unplaced"/>
</dbReference>
<dbReference type="GO" id="GO:0003743">
    <property type="term" value="F:translation initiation factor activity"/>
    <property type="evidence" value="ECO:0007669"/>
    <property type="project" value="UniProtKB-KW"/>
</dbReference>
<evidence type="ECO:0000256" key="2">
    <source>
        <dbReference type="ARBA" id="ARBA00022540"/>
    </source>
</evidence>
<dbReference type="InterPro" id="IPR045810">
    <property type="entry name" value="eIF3h_C"/>
</dbReference>
<evidence type="ECO:0000259" key="5">
    <source>
        <dbReference type="Pfam" id="PF19445"/>
    </source>
</evidence>
<keyword evidence="2" id="KW-0396">Initiation factor</keyword>
<name>A0A915I108_ROMCU</name>
<sequence length="351" mass="39483">MQLYGIVGIFLLIIFEQKELFTHSQLCSSQPHGCLAKKIPKKSRCLKGTTASPASNELTVIYEAKLLMKEVLKILETCRKHQAHTLKAFRQVNIDYQLVGWYQCVPFGASFNETMVESMFDYQNDVEESVVFIYDPVKTSQGLLSIKAYRLSAEAMKICYNDFFPESVKKSKITYENLFEEVPITIKNSSLANICLTEMALLRKPGPAKQSLDLGSSGSLEKCLRETMSHVDTLKEEVNKFIKYTASKQRCEAMRESLLQKRRLENEHRRANREPLLPAEDESMKLPRMPAPPSMLDGFLHAADINAHVDHTLQVAAQNLSKLFMAESLLGSIGGQTSSKERTVSTAASTS</sequence>
<dbReference type="CDD" id="cd08065">
    <property type="entry name" value="MPN_eIF3h"/>
    <property type="match status" value="1"/>
</dbReference>
<dbReference type="InterPro" id="IPR050242">
    <property type="entry name" value="JAMM_MPN+_peptidase_M67A"/>
</dbReference>
<keyword evidence="6" id="KW-1185">Reference proteome</keyword>
<protein>
    <submittedName>
        <fullName evidence="7">EIF3h C-terminal domain-containing protein</fullName>
    </submittedName>
</protein>
<dbReference type="Pfam" id="PF19445">
    <property type="entry name" value="eIF3h_C"/>
    <property type="match status" value="1"/>
</dbReference>
<feature type="region of interest" description="Disordered" evidence="4">
    <location>
        <begin position="265"/>
        <end position="287"/>
    </location>
</feature>
<organism evidence="6 7">
    <name type="scientific">Romanomermis culicivorax</name>
    <name type="common">Nematode worm</name>
    <dbReference type="NCBI Taxonomy" id="13658"/>
    <lineage>
        <taxon>Eukaryota</taxon>
        <taxon>Metazoa</taxon>
        <taxon>Ecdysozoa</taxon>
        <taxon>Nematoda</taxon>
        <taxon>Enoplea</taxon>
        <taxon>Dorylaimia</taxon>
        <taxon>Mermithida</taxon>
        <taxon>Mermithoidea</taxon>
        <taxon>Mermithidae</taxon>
        <taxon>Romanomermis</taxon>
    </lineage>
</organism>
<evidence type="ECO:0000256" key="3">
    <source>
        <dbReference type="ARBA" id="ARBA00022917"/>
    </source>
</evidence>
<dbReference type="WBParaSite" id="nRc.2.0.1.t07503-RA">
    <property type="protein sequence ID" value="nRc.2.0.1.t07503-RA"/>
    <property type="gene ID" value="nRc.2.0.1.g07503"/>
</dbReference>
<evidence type="ECO:0000313" key="7">
    <source>
        <dbReference type="WBParaSite" id="nRc.2.0.1.t07503-RA"/>
    </source>
</evidence>
<dbReference type="OMA" id="RLETMCA"/>